<proteinExistence type="predicted"/>
<dbReference type="RefSeq" id="WP_109229863.1">
    <property type="nucleotide sequence ID" value="NZ_PYHR01000002.1"/>
</dbReference>
<protein>
    <submittedName>
        <fullName evidence="6">DeoR family transcriptional regulator</fullName>
    </submittedName>
</protein>
<name>A0A2U1ZX37_9MICO</name>
<dbReference type="PANTHER" id="PTHR30363:SF44">
    <property type="entry name" value="AGA OPERON TRANSCRIPTIONAL REPRESSOR-RELATED"/>
    <property type="match status" value="1"/>
</dbReference>
<dbReference type="InterPro" id="IPR036388">
    <property type="entry name" value="WH-like_DNA-bd_sf"/>
</dbReference>
<dbReference type="GO" id="GO:0003677">
    <property type="term" value="F:DNA binding"/>
    <property type="evidence" value="ECO:0007669"/>
    <property type="project" value="UniProtKB-KW"/>
</dbReference>
<dbReference type="EMBL" id="PYHR01000002">
    <property type="protein sequence ID" value="PWD51482.1"/>
    <property type="molecule type" value="Genomic_DNA"/>
</dbReference>
<dbReference type="Gene3D" id="3.40.50.1360">
    <property type="match status" value="1"/>
</dbReference>
<gene>
    <name evidence="6" type="ORF">C8046_13280</name>
</gene>
<dbReference type="InterPro" id="IPR001034">
    <property type="entry name" value="DeoR_HTH"/>
</dbReference>
<dbReference type="PANTHER" id="PTHR30363">
    <property type="entry name" value="HTH-TYPE TRANSCRIPTIONAL REGULATOR SRLR-RELATED"/>
    <property type="match status" value="1"/>
</dbReference>
<dbReference type="CDD" id="cd00090">
    <property type="entry name" value="HTH_ARSR"/>
    <property type="match status" value="1"/>
</dbReference>
<dbReference type="InterPro" id="IPR050313">
    <property type="entry name" value="Carb_Metab_HTH_regulators"/>
</dbReference>
<dbReference type="SMART" id="SM01134">
    <property type="entry name" value="DeoRC"/>
    <property type="match status" value="1"/>
</dbReference>
<dbReference type="Pfam" id="PF08220">
    <property type="entry name" value="HTH_DeoR"/>
    <property type="match status" value="1"/>
</dbReference>
<comment type="caution">
    <text evidence="6">The sequence shown here is derived from an EMBL/GenBank/DDBJ whole genome shotgun (WGS) entry which is preliminary data.</text>
</comment>
<accession>A0A2U1ZX37</accession>
<dbReference type="InterPro" id="IPR011991">
    <property type="entry name" value="ArsR-like_HTH"/>
</dbReference>
<dbReference type="SUPFAM" id="SSF46785">
    <property type="entry name" value="Winged helix' DNA-binding domain"/>
    <property type="match status" value="1"/>
</dbReference>
<evidence type="ECO:0000256" key="1">
    <source>
        <dbReference type="ARBA" id="ARBA00023015"/>
    </source>
</evidence>
<keyword evidence="3" id="KW-0804">Transcription</keyword>
<organism evidence="6 7">
    <name type="scientific">Serinibacter arcticus</name>
    <dbReference type="NCBI Taxonomy" id="1655435"/>
    <lineage>
        <taxon>Bacteria</taxon>
        <taxon>Bacillati</taxon>
        <taxon>Actinomycetota</taxon>
        <taxon>Actinomycetes</taxon>
        <taxon>Micrococcales</taxon>
        <taxon>Beutenbergiaceae</taxon>
        <taxon>Serinibacter</taxon>
    </lineage>
</organism>
<dbReference type="Gene3D" id="1.10.10.10">
    <property type="entry name" value="Winged helix-like DNA-binding domain superfamily/Winged helix DNA-binding domain"/>
    <property type="match status" value="1"/>
</dbReference>
<dbReference type="Proteomes" id="UP000245166">
    <property type="component" value="Unassembled WGS sequence"/>
</dbReference>
<keyword evidence="2" id="KW-0238">DNA-binding</keyword>
<dbReference type="InterPro" id="IPR037171">
    <property type="entry name" value="NagB/RpiA_transferase-like"/>
</dbReference>
<dbReference type="OrthoDB" id="7688673at2"/>
<dbReference type="SMART" id="SM00420">
    <property type="entry name" value="HTH_DEOR"/>
    <property type="match status" value="1"/>
</dbReference>
<dbReference type="PRINTS" id="PR00037">
    <property type="entry name" value="HTHLACR"/>
</dbReference>
<dbReference type="PROSITE" id="PS51000">
    <property type="entry name" value="HTH_DEOR_2"/>
    <property type="match status" value="1"/>
</dbReference>
<evidence type="ECO:0000256" key="3">
    <source>
        <dbReference type="ARBA" id="ARBA00023163"/>
    </source>
</evidence>
<evidence type="ECO:0000256" key="2">
    <source>
        <dbReference type="ARBA" id="ARBA00023125"/>
    </source>
</evidence>
<dbReference type="GO" id="GO:0003700">
    <property type="term" value="F:DNA-binding transcription factor activity"/>
    <property type="evidence" value="ECO:0007669"/>
    <property type="project" value="InterPro"/>
</dbReference>
<evidence type="ECO:0000259" key="4">
    <source>
        <dbReference type="PROSITE" id="PS50987"/>
    </source>
</evidence>
<keyword evidence="7" id="KW-1185">Reference proteome</keyword>
<evidence type="ECO:0000313" key="6">
    <source>
        <dbReference type="EMBL" id="PWD51482.1"/>
    </source>
</evidence>
<evidence type="ECO:0000259" key="5">
    <source>
        <dbReference type="PROSITE" id="PS51000"/>
    </source>
</evidence>
<dbReference type="InterPro" id="IPR018356">
    <property type="entry name" value="Tscrpt_reg_HTH_DeoR_CS"/>
</dbReference>
<evidence type="ECO:0000313" key="7">
    <source>
        <dbReference type="Proteomes" id="UP000245166"/>
    </source>
</evidence>
<dbReference type="SUPFAM" id="SSF100950">
    <property type="entry name" value="NagB/RpiA/CoA transferase-like"/>
    <property type="match status" value="1"/>
</dbReference>
<dbReference type="Pfam" id="PF00455">
    <property type="entry name" value="DeoRC"/>
    <property type="match status" value="1"/>
</dbReference>
<dbReference type="InterPro" id="IPR014036">
    <property type="entry name" value="DeoR-like_C"/>
</dbReference>
<dbReference type="PROSITE" id="PS50987">
    <property type="entry name" value="HTH_ARSR_2"/>
    <property type="match status" value="1"/>
</dbReference>
<dbReference type="PROSITE" id="PS00894">
    <property type="entry name" value="HTH_DEOR_1"/>
    <property type="match status" value="1"/>
</dbReference>
<reference evidence="6 7" key="1">
    <citation type="submission" date="2018-03" db="EMBL/GenBank/DDBJ databases">
        <title>Genome assembly of novel Miniimonas species PCH200.</title>
        <authorList>
            <person name="Thakur V."/>
            <person name="Kumar V."/>
            <person name="Singh D."/>
        </authorList>
    </citation>
    <scope>NUCLEOTIDE SEQUENCE [LARGE SCALE GENOMIC DNA]</scope>
    <source>
        <strain evidence="6 7">PCH200</strain>
    </source>
</reference>
<feature type="domain" description="HTH arsR-type" evidence="4">
    <location>
        <begin position="1"/>
        <end position="94"/>
    </location>
</feature>
<dbReference type="InterPro" id="IPR001845">
    <property type="entry name" value="HTH_ArsR_DNA-bd_dom"/>
</dbReference>
<keyword evidence="1" id="KW-0805">Transcription regulation</keyword>
<dbReference type="InterPro" id="IPR036390">
    <property type="entry name" value="WH_DNA-bd_sf"/>
</dbReference>
<feature type="domain" description="HTH deoR-type" evidence="5">
    <location>
        <begin position="3"/>
        <end position="58"/>
    </location>
</feature>
<sequence>MFTDERRQVILSVLAVHGSVSVADLARTVRASEITIRRDLRLLEEAGLLQRRRGGASLLKSAIDEPTYVEKSGVALSEKEEIAAAALDLVEDGDAIFIGAGTTTQALARLLTRRRLMVATTSLLVAGELADAHDVDLFMIGGVLRGNIRAVVGGDAEAALGRLRVRTTFLSGNGLTARHGLSTPNIHVASIDRAAMAAADRVVVLADHTKVGVDSTVQTVPAHRIDILVTDTLASPVELGHIGELGVDVTIAPSSVLGAVHRRARS</sequence>
<dbReference type="AlphaFoldDB" id="A0A2U1ZX37"/>